<comment type="subcellular location">
    <subcellularLocation>
        <location evidence="16">Cell membrane</location>
        <topology evidence="16">Lipid-anchor</topology>
        <orientation evidence="16">Cytoplasmic side</orientation>
    </subcellularLocation>
    <subcellularLocation>
        <location evidence="1">Cell membrane</location>
        <topology evidence="1">Single-pass type I membrane protein</topology>
    </subcellularLocation>
    <subcellularLocation>
        <location evidence="2">Secreted</location>
        <location evidence="2">Extracellular space</location>
        <location evidence="2">Extracellular matrix</location>
    </subcellularLocation>
</comment>
<dbReference type="Gene3D" id="2.60.40.3210">
    <property type="entry name" value="Zona pellucida, ZP-N domain"/>
    <property type="match status" value="1"/>
</dbReference>
<evidence type="ECO:0000259" key="17">
    <source>
        <dbReference type="PROSITE" id="PS50058"/>
    </source>
</evidence>
<dbReference type="OrthoDB" id="8880842at2759"/>
<evidence type="ECO:0000313" key="19">
    <source>
        <dbReference type="EMBL" id="ROJ13838.1"/>
    </source>
</evidence>
<dbReference type="SUPFAM" id="SSF48670">
    <property type="entry name" value="Transducin (heterotrimeric G protein), gamma chain"/>
    <property type="match status" value="1"/>
</dbReference>
<evidence type="ECO:0000256" key="5">
    <source>
        <dbReference type="ARBA" id="ARBA00022475"/>
    </source>
</evidence>
<dbReference type="InterPro" id="IPR042235">
    <property type="entry name" value="ZP-C_dom"/>
</dbReference>
<dbReference type="Proteomes" id="UP000281406">
    <property type="component" value="Unassembled WGS sequence"/>
</dbReference>
<dbReference type="PROSITE" id="PS50058">
    <property type="entry name" value="G_PROTEIN_GAMMA"/>
    <property type="match status" value="1"/>
</dbReference>
<evidence type="ECO:0000256" key="6">
    <source>
        <dbReference type="ARBA" id="ARBA00022525"/>
    </source>
</evidence>
<keyword evidence="7" id="KW-0272">Extracellular matrix</keyword>
<sequence length="601" mass="66355">MGGVISEETASELVSQAAAELQQFCIQNALQDPLLTGVSSSTNPFRTQKAFSCSCDISAGGKIRTTAMMYNRKRNSTKLSTCQLIPHAINTEIRTERICRFMSVMLTECYPRTFQQGRPLANQQLLNSQFQAAIPQSPPKINYPVPQLRQKIVSVYCHQEAIEVVINADLLASGLPVYAEELGLGPESLPSKVSPASCGAVQTGQSDFTIFAYFKDCGTKLSVTGDSLVYSNVLVYSPLPSPDGVLHQDGAVIPVQCQFRRWYNVDSVVVAPTWIPFASTVTAFDYLDFSLRLMSDDWQYERGSNVYFLGDAIHLQASVTLANHLPLVLYIDWCVATPTFNMETSDVKYSFVDYRGCLADSRGLYSHSKFLQRSQGNKLNLLLDAFRFHKLTSNLVYITCYLKAIPAAYSVSAQNRACSFIDGRWQSVDGNDEVCNSCEPSKQGAAEPEPIKPFRVTIAPPVKQPNLASGSADFFHVRPGQSLEPFRALIQARQNPYGSLSKRGTDSNKDWKIATLGPLFLIPRQGNATRSTGSLLGRTESVYSASVTEKPEFLFNSIENPVMDELEFKTTPETGSFSPLEDRLYFNAADLFGSERGSGLD</sequence>
<proteinExistence type="inferred from homology"/>
<evidence type="ECO:0000256" key="10">
    <source>
        <dbReference type="ARBA" id="ARBA00022729"/>
    </source>
</evidence>
<dbReference type="FunFam" id="2.60.40.4100:FF:000002">
    <property type="entry name" value="Zona pellucida sperm-binding protein 3"/>
    <property type="match status" value="1"/>
</dbReference>
<evidence type="ECO:0000256" key="3">
    <source>
        <dbReference type="ARBA" id="ARBA00006735"/>
    </source>
</evidence>
<evidence type="ECO:0000256" key="9">
    <source>
        <dbReference type="ARBA" id="ARBA00022692"/>
    </source>
</evidence>
<name>A0A3N0XQ33_ANAGA</name>
<dbReference type="AlphaFoldDB" id="A0A3N0XQ33"/>
<dbReference type="GO" id="GO:0031681">
    <property type="term" value="F:G-protein beta-subunit binding"/>
    <property type="evidence" value="ECO:0007669"/>
    <property type="project" value="InterPro"/>
</dbReference>
<dbReference type="GO" id="GO:0035803">
    <property type="term" value="P:egg coat formation"/>
    <property type="evidence" value="ECO:0007669"/>
    <property type="project" value="TreeGrafter"/>
</dbReference>
<comment type="similarity">
    <text evidence="4 16">Belongs to the G protein gamma family.</text>
</comment>
<keyword evidence="14" id="KW-0325">Glycoprotein</keyword>
<dbReference type="Pfam" id="PF00100">
    <property type="entry name" value="Zona_pellucida"/>
    <property type="match status" value="1"/>
</dbReference>
<evidence type="ECO:0000256" key="15">
    <source>
        <dbReference type="ARBA" id="ARBA00023224"/>
    </source>
</evidence>
<keyword evidence="11" id="KW-1133">Transmembrane helix</keyword>
<feature type="domain" description="ZP" evidence="18">
    <location>
        <begin position="156"/>
        <end position="425"/>
    </location>
</feature>
<dbReference type="InterPro" id="IPR001507">
    <property type="entry name" value="ZP_dom"/>
</dbReference>
<dbReference type="GO" id="GO:0005834">
    <property type="term" value="C:heterotrimeric G-protein complex"/>
    <property type="evidence" value="ECO:0007669"/>
    <property type="project" value="InterPro"/>
</dbReference>
<organism evidence="19 20">
    <name type="scientific">Anabarilius grahami</name>
    <name type="common">Kanglang fish</name>
    <name type="synonym">Barilius grahami</name>
    <dbReference type="NCBI Taxonomy" id="495550"/>
    <lineage>
        <taxon>Eukaryota</taxon>
        <taxon>Metazoa</taxon>
        <taxon>Chordata</taxon>
        <taxon>Craniata</taxon>
        <taxon>Vertebrata</taxon>
        <taxon>Euteleostomi</taxon>
        <taxon>Actinopterygii</taxon>
        <taxon>Neopterygii</taxon>
        <taxon>Teleostei</taxon>
        <taxon>Ostariophysi</taxon>
        <taxon>Cypriniformes</taxon>
        <taxon>Xenocyprididae</taxon>
        <taxon>Xenocypridinae</taxon>
        <taxon>Xenocypridinae incertae sedis</taxon>
        <taxon>Anabarilius</taxon>
    </lineage>
</organism>
<dbReference type="InterPro" id="IPR055356">
    <property type="entry name" value="ZP-N"/>
</dbReference>
<dbReference type="Pfam" id="PF00631">
    <property type="entry name" value="G-gamma"/>
    <property type="match status" value="1"/>
</dbReference>
<dbReference type="SMART" id="SM00241">
    <property type="entry name" value="ZP"/>
    <property type="match status" value="1"/>
</dbReference>
<dbReference type="Pfam" id="PF23344">
    <property type="entry name" value="ZP-N"/>
    <property type="match status" value="1"/>
</dbReference>
<keyword evidence="5 16" id="KW-1003">Cell membrane</keyword>
<dbReference type="InterPro" id="IPR036284">
    <property type="entry name" value="GGL_sf"/>
</dbReference>
<evidence type="ECO:0000256" key="16">
    <source>
        <dbReference type="RuleBase" id="RU004973"/>
    </source>
</evidence>
<dbReference type="Gene3D" id="2.60.40.4100">
    <property type="entry name" value="Zona pellucida, ZP-C domain"/>
    <property type="match status" value="1"/>
</dbReference>
<dbReference type="SMART" id="SM00224">
    <property type="entry name" value="GGL"/>
    <property type="match status" value="1"/>
</dbReference>
<comment type="similarity">
    <text evidence="3">Belongs to the ZP domain family. ZPC subfamily.</text>
</comment>
<evidence type="ECO:0000259" key="18">
    <source>
        <dbReference type="PROSITE" id="PS51034"/>
    </source>
</evidence>
<comment type="function">
    <text evidence="16">Guanine nucleotide-binding proteins (G proteins) are involved as a modulator or transducer in various transmembrane signaling systems. The beta and gamma chains are required for the GTPase activity, for replacement of GDP by GTP, and for G protein-effector interaction.</text>
</comment>
<keyword evidence="6" id="KW-0964">Secreted</keyword>
<comment type="caution">
    <text evidence="19">The sequence shown here is derived from an EMBL/GenBank/DDBJ whole genome shotgun (WGS) entry which is preliminary data.</text>
</comment>
<evidence type="ECO:0000256" key="1">
    <source>
        <dbReference type="ARBA" id="ARBA00004251"/>
    </source>
</evidence>
<dbReference type="Gene3D" id="4.10.260.10">
    <property type="entry name" value="Transducin (heterotrimeric G protein), gamma chain"/>
    <property type="match status" value="1"/>
</dbReference>
<dbReference type="PRINTS" id="PR00023">
    <property type="entry name" value="ZPELLUCIDA"/>
</dbReference>
<keyword evidence="16" id="KW-0449">Lipoprotein</keyword>
<comment type="subunit">
    <text evidence="16">G proteins are composed of 3 units; alpha, beta and gamma.</text>
</comment>
<protein>
    <recommendedName>
        <fullName evidence="16">Guanine nucleotide-binding protein subunit gamma</fullName>
    </recommendedName>
</protein>
<feature type="domain" description="G protein gamma" evidence="17">
    <location>
        <begin position="14"/>
        <end position="58"/>
    </location>
</feature>
<dbReference type="PROSITE" id="PS51034">
    <property type="entry name" value="ZP_2"/>
    <property type="match status" value="1"/>
</dbReference>
<evidence type="ECO:0000256" key="11">
    <source>
        <dbReference type="ARBA" id="ARBA00022989"/>
    </source>
</evidence>
<dbReference type="GO" id="GO:2000344">
    <property type="term" value="P:positive regulation of acrosome reaction"/>
    <property type="evidence" value="ECO:0007669"/>
    <property type="project" value="TreeGrafter"/>
</dbReference>
<evidence type="ECO:0000256" key="2">
    <source>
        <dbReference type="ARBA" id="ARBA00004498"/>
    </source>
</evidence>
<dbReference type="FunFam" id="2.60.40.3210:FF:000001">
    <property type="entry name" value="Zona pellucida sperm-binding protein 3"/>
    <property type="match status" value="1"/>
</dbReference>
<dbReference type="EMBL" id="RJVU01064619">
    <property type="protein sequence ID" value="ROJ13838.1"/>
    <property type="molecule type" value="Genomic_DNA"/>
</dbReference>
<dbReference type="InterPro" id="IPR015898">
    <property type="entry name" value="G-protein_gamma-like_dom"/>
</dbReference>
<reference evidence="19 20" key="1">
    <citation type="submission" date="2018-10" db="EMBL/GenBank/DDBJ databases">
        <title>Genome assembly for a Yunnan-Guizhou Plateau 3E fish, Anabarilius grahami (Regan), and its evolutionary and genetic applications.</title>
        <authorList>
            <person name="Jiang W."/>
        </authorList>
    </citation>
    <scope>NUCLEOTIDE SEQUENCE [LARGE SCALE GENOMIC DNA]</scope>
    <source>
        <strain evidence="19">AG-KIZ</strain>
        <tissue evidence="19">Muscle</tissue>
    </source>
</reference>
<dbReference type="PRINTS" id="PR00321">
    <property type="entry name" value="GPROTEING"/>
</dbReference>
<evidence type="ECO:0000256" key="7">
    <source>
        <dbReference type="ARBA" id="ARBA00022530"/>
    </source>
</evidence>
<dbReference type="CDD" id="cd00068">
    <property type="entry name" value="GGL"/>
    <property type="match status" value="1"/>
</dbReference>
<evidence type="ECO:0000256" key="12">
    <source>
        <dbReference type="ARBA" id="ARBA00023136"/>
    </source>
</evidence>
<evidence type="ECO:0000256" key="8">
    <source>
        <dbReference type="ARBA" id="ARBA00022685"/>
    </source>
</evidence>
<keyword evidence="8" id="KW-0165">Cleavage on pair of basic residues</keyword>
<evidence type="ECO:0000313" key="20">
    <source>
        <dbReference type="Proteomes" id="UP000281406"/>
    </source>
</evidence>
<gene>
    <name evidence="19" type="ORF">DPX16_19713</name>
</gene>
<keyword evidence="20" id="KW-1185">Reference proteome</keyword>
<dbReference type="PANTHER" id="PTHR11576">
    <property type="entry name" value="ZONA PELLUCIDA SPERM-BINDING PROTEIN 3"/>
    <property type="match status" value="1"/>
</dbReference>
<dbReference type="InterPro" id="IPR055355">
    <property type="entry name" value="ZP-C"/>
</dbReference>
<dbReference type="GO" id="GO:0032190">
    <property type="term" value="F:acrosin binding"/>
    <property type="evidence" value="ECO:0007669"/>
    <property type="project" value="TreeGrafter"/>
</dbReference>
<evidence type="ECO:0000256" key="14">
    <source>
        <dbReference type="ARBA" id="ARBA00023180"/>
    </source>
</evidence>
<evidence type="ECO:0000256" key="4">
    <source>
        <dbReference type="ARBA" id="ARBA00007431"/>
    </source>
</evidence>
<dbReference type="InterPro" id="IPR001770">
    <property type="entry name" value="G-protein_gamma"/>
</dbReference>
<keyword evidence="9" id="KW-0812">Transmembrane</keyword>
<dbReference type="GO" id="GO:0007339">
    <property type="term" value="P:binding of sperm to zona pellucida"/>
    <property type="evidence" value="ECO:0007669"/>
    <property type="project" value="TreeGrafter"/>
</dbReference>
<keyword evidence="13" id="KW-1015">Disulfide bond</keyword>
<dbReference type="GO" id="GO:0031012">
    <property type="term" value="C:extracellular matrix"/>
    <property type="evidence" value="ECO:0007669"/>
    <property type="project" value="TreeGrafter"/>
</dbReference>
<accession>A0A3N0XQ33</accession>
<keyword evidence="12 16" id="KW-0472">Membrane</keyword>
<keyword evidence="15 16" id="KW-0807">Transducer</keyword>
<keyword evidence="10" id="KW-0732">Signal</keyword>
<evidence type="ECO:0000256" key="13">
    <source>
        <dbReference type="ARBA" id="ARBA00023157"/>
    </source>
</evidence>
<dbReference type="PANTHER" id="PTHR11576:SF2">
    <property type="entry name" value="ZONA PELLUCIDA SPERM-BINDING PROTEIN 3"/>
    <property type="match status" value="1"/>
</dbReference>
<dbReference type="GO" id="GO:0007186">
    <property type="term" value="P:G protein-coupled receptor signaling pathway"/>
    <property type="evidence" value="ECO:0007669"/>
    <property type="project" value="InterPro"/>
</dbReference>
<dbReference type="InterPro" id="IPR048290">
    <property type="entry name" value="ZP_chr"/>
</dbReference>